<evidence type="ECO:0000256" key="1">
    <source>
        <dbReference type="ARBA" id="ARBA00004651"/>
    </source>
</evidence>
<keyword evidence="3 6" id="KW-0812">Transmembrane</keyword>
<dbReference type="AlphaFoldDB" id="A0A939G434"/>
<feature type="transmembrane region" description="Helical" evidence="6">
    <location>
        <begin position="684"/>
        <end position="708"/>
    </location>
</feature>
<accession>A0A939G434</accession>
<proteinExistence type="predicted"/>
<feature type="transmembrane region" description="Helical" evidence="6">
    <location>
        <begin position="21"/>
        <end position="43"/>
    </location>
</feature>
<dbReference type="Proteomes" id="UP000664795">
    <property type="component" value="Unassembled WGS sequence"/>
</dbReference>
<dbReference type="GO" id="GO:0022857">
    <property type="term" value="F:transmembrane transporter activity"/>
    <property type="evidence" value="ECO:0007669"/>
    <property type="project" value="TreeGrafter"/>
</dbReference>
<dbReference type="Pfam" id="PF12704">
    <property type="entry name" value="MacB_PCD"/>
    <property type="match status" value="2"/>
</dbReference>
<feature type="transmembrane region" description="Helical" evidence="6">
    <location>
        <begin position="431"/>
        <end position="455"/>
    </location>
</feature>
<feature type="domain" description="MacB-like periplasmic core" evidence="8">
    <location>
        <begin position="471"/>
        <end position="609"/>
    </location>
</feature>
<feature type="transmembrane region" description="Helical" evidence="6">
    <location>
        <begin position="293"/>
        <end position="315"/>
    </location>
</feature>
<dbReference type="RefSeq" id="WP_207334786.1">
    <property type="nucleotide sequence ID" value="NZ_JAFMYU010000004.1"/>
</dbReference>
<dbReference type="GO" id="GO:0005886">
    <property type="term" value="C:plasma membrane"/>
    <property type="evidence" value="ECO:0007669"/>
    <property type="project" value="UniProtKB-SubCell"/>
</dbReference>
<feature type="domain" description="ABC3 transporter permease C-terminal" evidence="7">
    <location>
        <begin position="299"/>
        <end position="415"/>
    </location>
</feature>
<name>A0A939G434_9BACT</name>
<dbReference type="PANTHER" id="PTHR30572:SF18">
    <property type="entry name" value="ABC-TYPE MACROLIDE FAMILY EXPORT SYSTEM PERMEASE COMPONENT 2"/>
    <property type="match status" value="1"/>
</dbReference>
<evidence type="ECO:0000256" key="4">
    <source>
        <dbReference type="ARBA" id="ARBA00022989"/>
    </source>
</evidence>
<evidence type="ECO:0000313" key="10">
    <source>
        <dbReference type="Proteomes" id="UP000664795"/>
    </source>
</evidence>
<dbReference type="InterPro" id="IPR025857">
    <property type="entry name" value="MacB_PCD"/>
</dbReference>
<dbReference type="Pfam" id="PF02687">
    <property type="entry name" value="FtsX"/>
    <property type="match status" value="2"/>
</dbReference>
<organism evidence="9 10">
    <name type="scientific">Fibrella aquatilis</name>
    <dbReference type="NCBI Taxonomy" id="2817059"/>
    <lineage>
        <taxon>Bacteria</taxon>
        <taxon>Pseudomonadati</taxon>
        <taxon>Bacteroidota</taxon>
        <taxon>Cytophagia</taxon>
        <taxon>Cytophagales</taxon>
        <taxon>Spirosomataceae</taxon>
        <taxon>Fibrella</taxon>
    </lineage>
</organism>
<evidence type="ECO:0000256" key="6">
    <source>
        <dbReference type="SAM" id="Phobius"/>
    </source>
</evidence>
<evidence type="ECO:0000313" key="9">
    <source>
        <dbReference type="EMBL" id="MBO0930838.1"/>
    </source>
</evidence>
<keyword evidence="4 6" id="KW-1133">Transmembrane helix</keyword>
<evidence type="ECO:0000256" key="2">
    <source>
        <dbReference type="ARBA" id="ARBA00022475"/>
    </source>
</evidence>
<evidence type="ECO:0000256" key="5">
    <source>
        <dbReference type="ARBA" id="ARBA00023136"/>
    </source>
</evidence>
<dbReference type="EMBL" id="JAFMYU010000004">
    <property type="protein sequence ID" value="MBO0930838.1"/>
    <property type="molecule type" value="Genomic_DNA"/>
</dbReference>
<feature type="domain" description="ABC3 transporter permease C-terminal" evidence="7">
    <location>
        <begin position="688"/>
        <end position="800"/>
    </location>
</feature>
<keyword evidence="10" id="KW-1185">Reference proteome</keyword>
<keyword evidence="5 6" id="KW-0472">Membrane</keyword>
<feature type="transmembrane region" description="Helical" evidence="6">
    <location>
        <begin position="348"/>
        <end position="367"/>
    </location>
</feature>
<sequence>MLQSYLKIALRTLWKHRTHTLINVVGLAVASAACLLLFLTASFHLSYDRFHTKADRIFRPYFLSNDRAGNEGLSGSMPYPMLPALKAELPEIVGASLIRWSSGGVRYGDKSFSKMIRTCDPDFLTMFTFPMLKGNPKTALNDLGNIVISENMAKDVFGKTDPMGKSLLLNQNGTWKNFVVTGLIADFPDNSTEQYDAFIRTENIVEYGQYKADWSHSDSGMYVELAPTADRGAVEKKLSLFVQKYMAGTIKQQRENGYPKNTRGEYVSLLLEPLPDVHFDTVMTGGQGTSKTYVYALLIIGLFILAIACINFINLTIAQSVTRSREVGVRKSLGAGQGQLMGQVWGETGLLCLVSLALGLGLAYGLMPEFNKLLQAKLSLANFLTPSALLAILGGFVVVVLAVGGYPSWVVARFNAVEVLKGKIQLNRPGLLRNALIVTQFTIACLLTACTLVMVQQLSYLRAKPIGLNQDQVVSIPIGSTLDGQTALRQLRNQLADKPGIVSVSGTGVNIGAGLDGSSSRMVYGFMYNKRELMCDWLRVDFDYLKTMQIKLLQGRDVNPTFSTDSSTAILVSQSFAKQMGDKDPVGKFIQPDSAGRKFQVVGVVADFNLYSLHQQPKPIVLHLDKRWALSYMLVRVMPKNLTGAMETVKLAWKTIAPKQEFNGSFVSENTERWYRKEQRLSTIFSTAAGIAILLSCMGLFAVALISIEQRTKEIGVRKVLGASIGSLVALLSKDFLRLVIVAIVLATPLAWWAMTNWLGNFAYKITMPWWVFALTGGLAIVIAFVTIAFQSVRAALMNPVKSLRSE</sequence>
<dbReference type="InterPro" id="IPR050250">
    <property type="entry name" value="Macrolide_Exporter_MacB"/>
</dbReference>
<evidence type="ECO:0000259" key="8">
    <source>
        <dbReference type="Pfam" id="PF12704"/>
    </source>
</evidence>
<feature type="transmembrane region" description="Helical" evidence="6">
    <location>
        <begin position="736"/>
        <end position="755"/>
    </location>
</feature>
<feature type="transmembrane region" description="Helical" evidence="6">
    <location>
        <begin position="770"/>
        <end position="790"/>
    </location>
</feature>
<dbReference type="PANTHER" id="PTHR30572">
    <property type="entry name" value="MEMBRANE COMPONENT OF TRANSPORTER-RELATED"/>
    <property type="match status" value="1"/>
</dbReference>
<protein>
    <submittedName>
        <fullName evidence="9">ABC transporter permease</fullName>
    </submittedName>
</protein>
<gene>
    <name evidence="9" type="ORF">J2I48_07545</name>
</gene>
<comment type="subcellular location">
    <subcellularLocation>
        <location evidence="1">Cell membrane</location>
        <topology evidence="1">Multi-pass membrane protein</topology>
    </subcellularLocation>
</comment>
<evidence type="ECO:0000259" key="7">
    <source>
        <dbReference type="Pfam" id="PF02687"/>
    </source>
</evidence>
<evidence type="ECO:0000256" key="3">
    <source>
        <dbReference type="ARBA" id="ARBA00022692"/>
    </source>
</evidence>
<comment type="caution">
    <text evidence="9">The sequence shown here is derived from an EMBL/GenBank/DDBJ whole genome shotgun (WGS) entry which is preliminary data.</text>
</comment>
<feature type="domain" description="MacB-like periplasmic core" evidence="8">
    <location>
        <begin position="20"/>
        <end position="238"/>
    </location>
</feature>
<feature type="transmembrane region" description="Helical" evidence="6">
    <location>
        <begin position="387"/>
        <end position="410"/>
    </location>
</feature>
<dbReference type="InterPro" id="IPR003838">
    <property type="entry name" value="ABC3_permease_C"/>
</dbReference>
<reference evidence="9 10" key="1">
    <citation type="submission" date="2021-03" db="EMBL/GenBank/DDBJ databases">
        <title>Fibrella sp. HMF5036 genome sequencing and assembly.</title>
        <authorList>
            <person name="Kang H."/>
            <person name="Kim H."/>
            <person name="Bae S."/>
            <person name="Joh K."/>
        </authorList>
    </citation>
    <scope>NUCLEOTIDE SEQUENCE [LARGE SCALE GENOMIC DNA]</scope>
    <source>
        <strain evidence="9 10">HMF5036</strain>
    </source>
</reference>
<dbReference type="PROSITE" id="PS51257">
    <property type="entry name" value="PROKAR_LIPOPROTEIN"/>
    <property type="match status" value="1"/>
</dbReference>
<keyword evidence="2" id="KW-1003">Cell membrane</keyword>